<keyword evidence="1" id="KW-0732">Signal</keyword>
<evidence type="ECO:0000313" key="2">
    <source>
        <dbReference type="EMBL" id="CAE0247167.1"/>
    </source>
</evidence>
<feature type="chain" id="PRO_5030741952" evidence="1">
    <location>
        <begin position="26"/>
        <end position="220"/>
    </location>
</feature>
<proteinExistence type="predicted"/>
<dbReference type="EMBL" id="HBIB01014531">
    <property type="protein sequence ID" value="CAE0247167.1"/>
    <property type="molecule type" value="Transcribed_RNA"/>
</dbReference>
<organism evidence="2">
    <name type="scientific">Palpitomonas bilix</name>
    <dbReference type="NCBI Taxonomy" id="652834"/>
    <lineage>
        <taxon>Eukaryota</taxon>
        <taxon>Eukaryota incertae sedis</taxon>
    </lineage>
</organism>
<protein>
    <submittedName>
        <fullName evidence="2">Uncharacterized protein</fullName>
    </submittedName>
</protein>
<reference evidence="2" key="1">
    <citation type="submission" date="2021-01" db="EMBL/GenBank/DDBJ databases">
        <authorList>
            <person name="Corre E."/>
            <person name="Pelletier E."/>
            <person name="Niang G."/>
            <person name="Scheremetjew M."/>
            <person name="Finn R."/>
            <person name="Kale V."/>
            <person name="Holt S."/>
            <person name="Cochrane G."/>
            <person name="Meng A."/>
            <person name="Brown T."/>
            <person name="Cohen L."/>
        </authorList>
    </citation>
    <scope>NUCLEOTIDE SEQUENCE</scope>
    <source>
        <strain evidence="2">NIES-2562</strain>
    </source>
</reference>
<evidence type="ECO:0000256" key="1">
    <source>
        <dbReference type="SAM" id="SignalP"/>
    </source>
</evidence>
<feature type="signal peptide" evidence="1">
    <location>
        <begin position="1"/>
        <end position="25"/>
    </location>
</feature>
<dbReference type="AlphaFoldDB" id="A0A7S3D5G6"/>
<gene>
    <name evidence="2" type="ORF">PBIL07802_LOCUS9357</name>
</gene>
<name>A0A7S3D5G6_9EUKA</name>
<sequence>MVSSSNVSVGIFVLALSLVFFFAVAESLTSPTQLYASKACSLGGSFSDRDAQLQCQLNSTQGVQDGVISLMFGEKNCRITLRDCFPNLCYGILDLTTALPVNEAAGAMAGRFLTSMRVLSGGVAEITSSGFVLKPNNTIMEIEYSTTSCGNFLASHGRLSSSLTSNALNSPSFSTSLSFAFWGDVSSPAFCSSPIPALTILQAGLPLSSTLDCPNSSPIN</sequence>
<accession>A0A7S3D5G6</accession>